<evidence type="ECO:0000313" key="4">
    <source>
        <dbReference type="Proteomes" id="UP000566711"/>
    </source>
</evidence>
<keyword evidence="4" id="KW-1185">Reference proteome</keyword>
<dbReference type="SMART" id="SM00327">
    <property type="entry name" value="VWA"/>
    <property type="match status" value="1"/>
</dbReference>
<dbReference type="SUPFAM" id="SSF53300">
    <property type="entry name" value="vWA-like"/>
    <property type="match status" value="1"/>
</dbReference>
<dbReference type="InterPro" id="IPR002035">
    <property type="entry name" value="VWF_A"/>
</dbReference>
<reference evidence="3 4" key="1">
    <citation type="submission" date="2020-07" db="EMBL/GenBank/DDBJ databases">
        <title>Novel species isolated from subtropical streams in China.</title>
        <authorList>
            <person name="Lu H."/>
        </authorList>
    </citation>
    <scope>NUCLEOTIDE SEQUENCE [LARGE SCALE GENOMIC DNA]</scope>
    <source>
        <strain evidence="3 4">FT3S</strain>
    </source>
</reference>
<dbReference type="Gene3D" id="3.40.50.410">
    <property type="entry name" value="von Willebrand factor, type A domain"/>
    <property type="match status" value="1"/>
</dbReference>
<feature type="region of interest" description="Disordered" evidence="1">
    <location>
        <begin position="255"/>
        <end position="331"/>
    </location>
</feature>
<dbReference type="PANTHER" id="PTHR41248">
    <property type="entry name" value="NORD PROTEIN"/>
    <property type="match status" value="1"/>
</dbReference>
<dbReference type="EMBL" id="JACEZS010000023">
    <property type="protein sequence ID" value="MBA5607931.1"/>
    <property type="molecule type" value="Genomic_DNA"/>
</dbReference>
<accession>A0A7W2ELB1</accession>
<dbReference type="Proteomes" id="UP000566711">
    <property type="component" value="Unassembled WGS sequence"/>
</dbReference>
<evidence type="ECO:0000256" key="1">
    <source>
        <dbReference type="SAM" id="MobiDB-lite"/>
    </source>
</evidence>
<dbReference type="RefSeq" id="WP_182220121.1">
    <property type="nucleotide sequence ID" value="NZ_JACEZS010000023.1"/>
</dbReference>
<evidence type="ECO:0000259" key="2">
    <source>
        <dbReference type="PROSITE" id="PS50234"/>
    </source>
</evidence>
<proteinExistence type="predicted"/>
<comment type="caution">
    <text evidence="3">The sequence shown here is derived from an EMBL/GenBank/DDBJ whole genome shotgun (WGS) entry which is preliminary data.</text>
</comment>
<dbReference type="CDD" id="cd01454">
    <property type="entry name" value="vWA_norD_type"/>
    <property type="match status" value="1"/>
</dbReference>
<feature type="domain" description="VWFA" evidence="2">
    <location>
        <begin position="483"/>
        <end position="633"/>
    </location>
</feature>
<dbReference type="PANTHER" id="PTHR41248:SF1">
    <property type="entry name" value="NORD PROTEIN"/>
    <property type="match status" value="1"/>
</dbReference>
<dbReference type="AlphaFoldDB" id="A0A7W2ELB1"/>
<dbReference type="Pfam" id="PF00092">
    <property type="entry name" value="VWA"/>
    <property type="match status" value="1"/>
</dbReference>
<name>A0A7W2ELB1_9BURK</name>
<evidence type="ECO:0000313" key="3">
    <source>
        <dbReference type="EMBL" id="MBA5607931.1"/>
    </source>
</evidence>
<dbReference type="InterPro" id="IPR051928">
    <property type="entry name" value="NorD/CobT"/>
</dbReference>
<organism evidence="3 4">
    <name type="scientific">Rugamonas fusca</name>
    <dbReference type="NCBI Taxonomy" id="2758568"/>
    <lineage>
        <taxon>Bacteria</taxon>
        <taxon>Pseudomonadati</taxon>
        <taxon>Pseudomonadota</taxon>
        <taxon>Betaproteobacteria</taxon>
        <taxon>Burkholderiales</taxon>
        <taxon>Oxalobacteraceae</taxon>
        <taxon>Telluria group</taxon>
        <taxon>Rugamonas</taxon>
    </lineage>
</organism>
<dbReference type="InterPro" id="IPR036465">
    <property type="entry name" value="vWFA_dom_sf"/>
</dbReference>
<dbReference type="PROSITE" id="PS50234">
    <property type="entry name" value="VWFA"/>
    <property type="match status" value="1"/>
</dbReference>
<gene>
    <name evidence="3" type="ORF">H3H36_21470</name>
</gene>
<protein>
    <submittedName>
        <fullName evidence="3">VWA domain-containing protein</fullName>
    </submittedName>
</protein>
<sequence length="672" mass="73196">MPEAEDVITDAARFAFDHLQRARQRHRQRQQQHGGEPELALKTVAERLDLLCNAAYGRSFRFHAAPAPLPRTMLERLFRRGQARAHTVALPATDGQAIWLPSTLRLAHGPALERYRALALLQATRAVRGAPAFGTRDDLAGALFHVCEAWVCEVLLLRRLPGLGPTLAQLRAEALAARPDPARLTGGVAWIEQAVLRALRGQPPLAALPADALALPCAALYQLVAQVAREVPPASQGALLHKDLWLGEFKRPDAAPAALPGGHDSGHASRQPPRSARLARRPQARAARQGEDDQTSPGPFVLQSAQPHEKAEDPMGLQRPTDRDTDTQASDFGDALSELPEARLVATPGAPAEVLMSDEPIAGTGASQPAANGGHQGTRHTYPEWDYRRGDYASAGSVVWTTPAVAGDPAIVERAVRQHATLLGAVRRGFQLLRARRVRHRFQPDGEALDVDAWVDAESARRAGGEPDGRVFETQRLQRRDLAVLVLVDVSGSTDGWISDQRRVIDVEREALLLVSHALDALGEPFGVMAFSGEGREGVVVRDIKRFTEPYRQAVALRIAGIEPEHYTRTGSAVRHAAAMLAAQPARHRLLLLLTDGKPNDVDVYEGKYGLHDLRQAVVEADNSGIATFCLTIDHQAAHYLGQVFGRHQFAILPRTELLATVLLSWLRKLVA</sequence>